<dbReference type="SUPFAM" id="SSF46785">
    <property type="entry name" value="Winged helix' DNA-binding domain"/>
    <property type="match status" value="1"/>
</dbReference>
<evidence type="ECO:0000313" key="1">
    <source>
        <dbReference type="EMBL" id="MFC6196635.1"/>
    </source>
</evidence>
<accession>A0ABW1S4W2</accession>
<dbReference type="InterPro" id="IPR021660">
    <property type="entry name" value="DUF3253"/>
</dbReference>
<dbReference type="Proteomes" id="UP001596303">
    <property type="component" value="Unassembled WGS sequence"/>
</dbReference>
<dbReference type="InterPro" id="IPR036388">
    <property type="entry name" value="WH-like_DNA-bd_sf"/>
</dbReference>
<dbReference type="Pfam" id="PF11625">
    <property type="entry name" value="DUF3253"/>
    <property type="match status" value="1"/>
</dbReference>
<gene>
    <name evidence="1" type="ORF">ACFQDM_01020</name>
</gene>
<dbReference type="RefSeq" id="WP_377374307.1">
    <property type="nucleotide sequence ID" value="NZ_JBHSSW010000002.1"/>
</dbReference>
<keyword evidence="2" id="KW-1185">Reference proteome</keyword>
<comment type="caution">
    <text evidence="1">The sequence shown here is derived from an EMBL/GenBank/DDBJ whole genome shotgun (WGS) entry which is preliminary data.</text>
</comment>
<organism evidence="1 2">
    <name type="scientific">Ponticaulis profundi</name>
    <dbReference type="NCBI Taxonomy" id="2665222"/>
    <lineage>
        <taxon>Bacteria</taxon>
        <taxon>Pseudomonadati</taxon>
        <taxon>Pseudomonadota</taxon>
        <taxon>Alphaproteobacteria</taxon>
        <taxon>Hyphomonadales</taxon>
        <taxon>Hyphomonadaceae</taxon>
        <taxon>Ponticaulis</taxon>
    </lineage>
</organism>
<protein>
    <submittedName>
        <fullName evidence="1">DUF3253 domain-containing protein</fullName>
    </submittedName>
</protein>
<proteinExistence type="predicted"/>
<dbReference type="Gene3D" id="1.10.10.10">
    <property type="entry name" value="Winged helix-like DNA-binding domain superfamily/Winged helix DNA-binding domain"/>
    <property type="match status" value="1"/>
</dbReference>
<dbReference type="EMBL" id="JBHSSW010000002">
    <property type="protein sequence ID" value="MFC6196635.1"/>
    <property type="molecule type" value="Genomic_DNA"/>
</dbReference>
<reference evidence="2" key="1">
    <citation type="journal article" date="2019" name="Int. J. Syst. Evol. Microbiol.">
        <title>The Global Catalogue of Microorganisms (GCM) 10K type strain sequencing project: providing services to taxonomists for standard genome sequencing and annotation.</title>
        <authorList>
            <consortium name="The Broad Institute Genomics Platform"/>
            <consortium name="The Broad Institute Genome Sequencing Center for Infectious Disease"/>
            <person name="Wu L."/>
            <person name="Ma J."/>
        </authorList>
    </citation>
    <scope>NUCLEOTIDE SEQUENCE [LARGE SCALE GENOMIC DNA]</scope>
    <source>
        <strain evidence="2">CGMCC-1.15741</strain>
    </source>
</reference>
<evidence type="ECO:0000313" key="2">
    <source>
        <dbReference type="Proteomes" id="UP001596303"/>
    </source>
</evidence>
<dbReference type="InterPro" id="IPR036390">
    <property type="entry name" value="WH_DNA-bd_sf"/>
</dbReference>
<sequence>MSEKDEPTSKNPFREAILEQIAQRDAKDGRTISPEDAARAVSAQHWHKLLKDVKAEAIRMAQAGEIAIYRKGKPVDPTDFKGVYRLGRAYNAD</sequence>
<name>A0ABW1S4W2_9PROT</name>